<accession>A0A9W9HIQ7</accession>
<dbReference type="InterPro" id="IPR001128">
    <property type="entry name" value="Cyt_P450"/>
</dbReference>
<dbReference type="Gene3D" id="1.10.630.10">
    <property type="entry name" value="Cytochrome P450"/>
    <property type="match status" value="1"/>
</dbReference>
<dbReference type="InterPro" id="IPR036396">
    <property type="entry name" value="Cyt_P450_sf"/>
</dbReference>
<gene>
    <name evidence="8" type="ORF">N7515_000711</name>
</gene>
<dbReference type="GeneID" id="81400625"/>
<dbReference type="GO" id="GO:0043386">
    <property type="term" value="P:mycotoxin biosynthetic process"/>
    <property type="evidence" value="ECO:0007669"/>
    <property type="project" value="UniProtKB-ARBA"/>
</dbReference>
<keyword evidence="7" id="KW-0472">Membrane</keyword>
<dbReference type="InterPro" id="IPR002403">
    <property type="entry name" value="Cyt_P450_E_grp-IV"/>
</dbReference>
<sequence>MLVTSPNASMETETFITVGAALLLLLSLRWIVYQRFPLLVLPRTSFSALFKSAIDIPPEVLSRQIIDTSKKGPVVRIGTNEVVITDNSLVRSLYASFSKWPEWYESPEDKLFYGQLSLFGMTHPKEHSARRRILSNVFSKSLRNSPHVKNVTREILLGRMIREAEIPSGSSVVRNVRPVHEAFDMDFLTAFAFTPTFSTNFLNDSDEFNQFCSWVRELRGGSPDAGKSAKCNLENWCLEMCRAYRAASLLPTHQTISHCTAEALYSAGLQEREVAAEILDHLITAKKNLAVVHTYSVYMLSIYTDVQERIREELRSLSLDTLSIDGLDSLPFFNAVVSEIMRTHTEVKALTPRQVPDAGYLIPQHITGQSTFLPAGTVVSSTREALHSNADIFPQPLCFWPERWMGSSESVNHKLAGKIQPQELRNHLWYFGSGTYGCVAREYALYEIKMLLAATYMEFSTIVVDCPKGIVYDERQVLFPPAEVPVRFQKVV</sequence>
<reference evidence="8" key="1">
    <citation type="submission" date="2022-11" db="EMBL/GenBank/DDBJ databases">
        <authorList>
            <person name="Petersen C."/>
        </authorList>
    </citation>
    <scope>NUCLEOTIDE SEQUENCE</scope>
    <source>
        <strain evidence="8">IBT 22155</strain>
    </source>
</reference>
<dbReference type="PANTHER" id="PTHR24305:SF166">
    <property type="entry name" value="CYTOCHROME P450 12A4, MITOCHONDRIAL-RELATED"/>
    <property type="match status" value="1"/>
</dbReference>
<dbReference type="SUPFAM" id="SSF48264">
    <property type="entry name" value="Cytochrome P450"/>
    <property type="match status" value="1"/>
</dbReference>
<comment type="caution">
    <text evidence="8">The sequence shown here is derived from an EMBL/GenBank/DDBJ whole genome shotgun (WGS) entry which is preliminary data.</text>
</comment>
<dbReference type="PRINTS" id="PR00465">
    <property type="entry name" value="EP450IV"/>
</dbReference>
<name>A0A9W9HIQ7_9EURO</name>
<evidence type="ECO:0000256" key="7">
    <source>
        <dbReference type="SAM" id="Phobius"/>
    </source>
</evidence>
<evidence type="ECO:0000256" key="3">
    <source>
        <dbReference type="ARBA" id="ARBA00022723"/>
    </source>
</evidence>
<dbReference type="PANTHER" id="PTHR24305">
    <property type="entry name" value="CYTOCHROME P450"/>
    <property type="match status" value="1"/>
</dbReference>
<evidence type="ECO:0000256" key="1">
    <source>
        <dbReference type="ARBA" id="ARBA00001971"/>
    </source>
</evidence>
<dbReference type="InterPro" id="IPR050121">
    <property type="entry name" value="Cytochrome_P450_monoxygenase"/>
</dbReference>
<keyword evidence="6" id="KW-0349">Heme</keyword>
<dbReference type="AlphaFoldDB" id="A0A9W9HIQ7"/>
<evidence type="ECO:0000256" key="5">
    <source>
        <dbReference type="ARBA" id="ARBA00023004"/>
    </source>
</evidence>
<evidence type="ECO:0000256" key="2">
    <source>
        <dbReference type="ARBA" id="ARBA00010617"/>
    </source>
</evidence>
<evidence type="ECO:0000313" key="9">
    <source>
        <dbReference type="Proteomes" id="UP001149079"/>
    </source>
</evidence>
<dbReference type="EMBL" id="JAPQKL010000001">
    <property type="protein sequence ID" value="KAJ5146147.1"/>
    <property type="molecule type" value="Genomic_DNA"/>
</dbReference>
<dbReference type="Proteomes" id="UP001149079">
    <property type="component" value="Unassembled WGS sequence"/>
</dbReference>
<dbReference type="Pfam" id="PF00067">
    <property type="entry name" value="p450"/>
    <property type="match status" value="1"/>
</dbReference>
<keyword evidence="4" id="KW-0560">Oxidoreductase</keyword>
<feature type="binding site" description="axial binding residue" evidence="6">
    <location>
        <position position="438"/>
    </location>
    <ligand>
        <name>heme</name>
        <dbReference type="ChEBI" id="CHEBI:30413"/>
    </ligand>
    <ligandPart>
        <name>Fe</name>
        <dbReference type="ChEBI" id="CHEBI:18248"/>
    </ligandPart>
</feature>
<feature type="transmembrane region" description="Helical" evidence="7">
    <location>
        <begin position="15"/>
        <end position="33"/>
    </location>
</feature>
<proteinExistence type="inferred from homology"/>
<dbReference type="OrthoDB" id="1470350at2759"/>
<keyword evidence="9" id="KW-1185">Reference proteome</keyword>
<evidence type="ECO:0000256" key="6">
    <source>
        <dbReference type="PIRSR" id="PIRSR602403-1"/>
    </source>
</evidence>
<keyword evidence="7" id="KW-1133">Transmembrane helix</keyword>
<keyword evidence="7" id="KW-0812">Transmembrane</keyword>
<protein>
    <recommendedName>
        <fullName evidence="10">Cytochrome P450</fullName>
    </recommendedName>
</protein>
<dbReference type="GO" id="GO:0020037">
    <property type="term" value="F:heme binding"/>
    <property type="evidence" value="ECO:0007669"/>
    <property type="project" value="InterPro"/>
</dbReference>
<dbReference type="RefSeq" id="XP_056526621.1">
    <property type="nucleotide sequence ID" value="XM_056661455.1"/>
</dbReference>
<evidence type="ECO:0000256" key="4">
    <source>
        <dbReference type="ARBA" id="ARBA00023002"/>
    </source>
</evidence>
<dbReference type="GO" id="GO:0004497">
    <property type="term" value="F:monooxygenase activity"/>
    <property type="evidence" value="ECO:0007669"/>
    <property type="project" value="InterPro"/>
</dbReference>
<organism evidence="8 9">
    <name type="scientific">Penicillium bovifimosum</name>
    <dbReference type="NCBI Taxonomy" id="126998"/>
    <lineage>
        <taxon>Eukaryota</taxon>
        <taxon>Fungi</taxon>
        <taxon>Dikarya</taxon>
        <taxon>Ascomycota</taxon>
        <taxon>Pezizomycotina</taxon>
        <taxon>Eurotiomycetes</taxon>
        <taxon>Eurotiomycetidae</taxon>
        <taxon>Eurotiales</taxon>
        <taxon>Aspergillaceae</taxon>
        <taxon>Penicillium</taxon>
    </lineage>
</organism>
<evidence type="ECO:0008006" key="10">
    <source>
        <dbReference type="Google" id="ProtNLM"/>
    </source>
</evidence>
<keyword evidence="3 6" id="KW-0479">Metal-binding</keyword>
<dbReference type="GO" id="GO:0016705">
    <property type="term" value="F:oxidoreductase activity, acting on paired donors, with incorporation or reduction of molecular oxygen"/>
    <property type="evidence" value="ECO:0007669"/>
    <property type="project" value="InterPro"/>
</dbReference>
<comment type="cofactor">
    <cofactor evidence="1 6">
        <name>heme</name>
        <dbReference type="ChEBI" id="CHEBI:30413"/>
    </cofactor>
</comment>
<dbReference type="GO" id="GO:0005506">
    <property type="term" value="F:iron ion binding"/>
    <property type="evidence" value="ECO:0007669"/>
    <property type="project" value="InterPro"/>
</dbReference>
<comment type="similarity">
    <text evidence="2">Belongs to the cytochrome P450 family.</text>
</comment>
<reference evidence="8" key="2">
    <citation type="journal article" date="2023" name="IMA Fungus">
        <title>Comparative genomic study of the Penicillium genus elucidates a diverse pangenome and 15 lateral gene transfer events.</title>
        <authorList>
            <person name="Petersen C."/>
            <person name="Sorensen T."/>
            <person name="Nielsen M.R."/>
            <person name="Sondergaard T.E."/>
            <person name="Sorensen J.L."/>
            <person name="Fitzpatrick D.A."/>
            <person name="Frisvad J.C."/>
            <person name="Nielsen K.L."/>
        </authorList>
    </citation>
    <scope>NUCLEOTIDE SEQUENCE</scope>
    <source>
        <strain evidence="8">IBT 22155</strain>
    </source>
</reference>
<evidence type="ECO:0000313" key="8">
    <source>
        <dbReference type="EMBL" id="KAJ5146147.1"/>
    </source>
</evidence>
<keyword evidence="5 6" id="KW-0408">Iron</keyword>